<dbReference type="AlphaFoldDB" id="A0A9P0B0P9"/>
<reference evidence="2" key="1">
    <citation type="submission" date="2021-12" db="EMBL/GenBank/DDBJ databases">
        <authorList>
            <person name="King R."/>
        </authorList>
    </citation>
    <scope>NUCLEOTIDE SEQUENCE</scope>
</reference>
<dbReference type="OrthoDB" id="8188647at2759"/>
<protein>
    <submittedName>
        <fullName evidence="2">Uncharacterized protein</fullName>
    </submittedName>
</protein>
<sequence length="291" mass="33308">MDGHSITWQTSQEVKYKGQHQSETFLKVRRHLKINTLIYKKQFDSFRKLYMICSIVVIILTLLWGLLLCGAPCGCGLNSRTIPLLLSGIFLCAIAVLPVWILGTAAFLLGGHGENLVCRPLYDQHQYNILGKLLDANGMLYPEGGFFEDFKGNESLKVKNVLRPTRRDFHKVLSRLADKIKSLVSSLVSSRLVSRTRVSPKYRNPFMDNFVPVQNTFLRDSRTRLQKSRSRLETKPIKVSSRPVQISSRVLLENETRPCETLENETLVGITSIRHAYDYPCDFFPYILIRV</sequence>
<keyword evidence="1" id="KW-0472">Membrane</keyword>
<accession>A0A9P0B0P9</accession>
<keyword evidence="3" id="KW-1185">Reference proteome</keyword>
<feature type="transmembrane region" description="Helical" evidence="1">
    <location>
        <begin position="88"/>
        <end position="109"/>
    </location>
</feature>
<evidence type="ECO:0000313" key="2">
    <source>
        <dbReference type="EMBL" id="CAH0552997.1"/>
    </source>
</evidence>
<dbReference type="Proteomes" id="UP001154078">
    <property type="component" value="Chromosome 3"/>
</dbReference>
<gene>
    <name evidence="2" type="ORF">MELIAE_LOCUS5106</name>
</gene>
<organism evidence="2 3">
    <name type="scientific">Brassicogethes aeneus</name>
    <name type="common">Rape pollen beetle</name>
    <name type="synonym">Meligethes aeneus</name>
    <dbReference type="NCBI Taxonomy" id="1431903"/>
    <lineage>
        <taxon>Eukaryota</taxon>
        <taxon>Metazoa</taxon>
        <taxon>Ecdysozoa</taxon>
        <taxon>Arthropoda</taxon>
        <taxon>Hexapoda</taxon>
        <taxon>Insecta</taxon>
        <taxon>Pterygota</taxon>
        <taxon>Neoptera</taxon>
        <taxon>Endopterygota</taxon>
        <taxon>Coleoptera</taxon>
        <taxon>Polyphaga</taxon>
        <taxon>Cucujiformia</taxon>
        <taxon>Nitidulidae</taxon>
        <taxon>Meligethinae</taxon>
        <taxon>Brassicogethes</taxon>
    </lineage>
</organism>
<evidence type="ECO:0000256" key="1">
    <source>
        <dbReference type="SAM" id="Phobius"/>
    </source>
</evidence>
<keyword evidence="1" id="KW-1133">Transmembrane helix</keyword>
<name>A0A9P0B0P9_BRAAE</name>
<dbReference type="EMBL" id="OV121134">
    <property type="protein sequence ID" value="CAH0552997.1"/>
    <property type="molecule type" value="Genomic_DNA"/>
</dbReference>
<feature type="transmembrane region" description="Helical" evidence="1">
    <location>
        <begin position="49"/>
        <end position="68"/>
    </location>
</feature>
<evidence type="ECO:0000313" key="3">
    <source>
        <dbReference type="Proteomes" id="UP001154078"/>
    </source>
</evidence>
<proteinExistence type="predicted"/>
<keyword evidence="1" id="KW-0812">Transmembrane</keyword>